<dbReference type="PANTHER" id="PTHR30163">
    <property type="entry name" value="MEMBRANE-BOUND LYTIC MUREIN TRANSGLYCOSYLASE B"/>
    <property type="match status" value="1"/>
</dbReference>
<dbReference type="Proteomes" id="UP000197065">
    <property type="component" value="Unassembled WGS sequence"/>
</dbReference>
<accession>A0A212PWN2</accession>
<dbReference type="GO" id="GO:0008933">
    <property type="term" value="F:peptidoglycan lytic transglycosylase activity"/>
    <property type="evidence" value="ECO:0007669"/>
    <property type="project" value="TreeGrafter"/>
</dbReference>
<reference evidence="2 3" key="1">
    <citation type="submission" date="2017-06" db="EMBL/GenBank/DDBJ databases">
        <authorList>
            <person name="Kim H.J."/>
            <person name="Triplett B.A."/>
        </authorList>
    </citation>
    <scope>NUCLEOTIDE SEQUENCE [LARGE SCALE GENOMIC DNA]</scope>
    <source>
        <strain evidence="2 3">B29T1</strain>
    </source>
</reference>
<sequence>MPLALGRREIIRALVAGSTALLPLPVRAEDWSSWLSAFRQRALREGIQPVVAERVLGGMRPIDKVIELDQRQAGGKPSWATYRDRVVSAQRINAGIRKLQDNRVTLDMIRTRYNIAPSVVCALWGVESSYGSFTGGFSVPNALATLAWEGRRQELFERELVAAMKIIQRGDISYGGMLGSWAGAMGQCQFMPTTYLNYAVDFDGDGRRDIWNSTPDVLASIANYITQAGWNGRYIWGREVAVPRGLPTGLDRGMSLAAWHSRGVRPIEGDNLPTDDINAWIVTTDDGLGQSYLVYQNFKTLMVWNRSTYFALSVGLLADEISAATNS</sequence>
<dbReference type="Gene3D" id="1.10.8.350">
    <property type="entry name" value="Bacterial muramidase"/>
    <property type="match status" value="1"/>
</dbReference>
<dbReference type="Gene3D" id="1.10.530.10">
    <property type="match status" value="1"/>
</dbReference>
<dbReference type="AlphaFoldDB" id="A0A212PWN2"/>
<feature type="domain" description="Transglycosylase SLT" evidence="1">
    <location>
        <begin position="32"/>
        <end position="319"/>
    </location>
</feature>
<protein>
    <submittedName>
        <fullName evidence="2">Membrane-bound lytic murein transglycosylase B</fullName>
    </submittedName>
</protein>
<dbReference type="InterPro" id="IPR031304">
    <property type="entry name" value="SLT_2"/>
</dbReference>
<dbReference type="FunFam" id="1.10.8.350:FF:000001">
    <property type="entry name" value="Lytic murein transglycosylase B"/>
    <property type="match status" value="1"/>
</dbReference>
<name>A0A212PWN2_9PROT</name>
<dbReference type="NCBIfam" id="TIGR02283">
    <property type="entry name" value="MltB_2"/>
    <property type="match status" value="1"/>
</dbReference>
<evidence type="ECO:0000313" key="3">
    <source>
        <dbReference type="Proteomes" id="UP000197065"/>
    </source>
</evidence>
<evidence type="ECO:0000313" key="2">
    <source>
        <dbReference type="EMBL" id="SNB51435.1"/>
    </source>
</evidence>
<dbReference type="EMBL" id="FYEH01000001">
    <property type="protein sequence ID" value="SNB51435.1"/>
    <property type="molecule type" value="Genomic_DNA"/>
</dbReference>
<dbReference type="Pfam" id="PF13406">
    <property type="entry name" value="SLT_2"/>
    <property type="match status" value="1"/>
</dbReference>
<evidence type="ECO:0000259" key="1">
    <source>
        <dbReference type="Pfam" id="PF13406"/>
    </source>
</evidence>
<dbReference type="InterPro" id="IPR011970">
    <property type="entry name" value="MltB_2"/>
</dbReference>
<dbReference type="InterPro" id="IPR023346">
    <property type="entry name" value="Lysozyme-like_dom_sf"/>
</dbReference>
<dbReference type="PANTHER" id="PTHR30163:SF8">
    <property type="entry name" value="LYTIC MUREIN TRANSGLYCOSYLASE"/>
    <property type="match status" value="1"/>
</dbReference>
<proteinExistence type="predicted"/>
<dbReference type="CDD" id="cd13399">
    <property type="entry name" value="Slt35-like"/>
    <property type="match status" value="1"/>
</dbReference>
<organism evidence="2 3">
    <name type="scientific">Arboricoccus pini</name>
    <dbReference type="NCBI Taxonomy" id="1963835"/>
    <lineage>
        <taxon>Bacteria</taxon>
        <taxon>Pseudomonadati</taxon>
        <taxon>Pseudomonadota</taxon>
        <taxon>Alphaproteobacteria</taxon>
        <taxon>Geminicoccales</taxon>
        <taxon>Geminicoccaceae</taxon>
        <taxon>Arboricoccus</taxon>
    </lineage>
</organism>
<keyword evidence="3" id="KW-1185">Reference proteome</keyword>
<dbReference type="SUPFAM" id="SSF53955">
    <property type="entry name" value="Lysozyme-like"/>
    <property type="match status" value="1"/>
</dbReference>
<dbReference type="RefSeq" id="WP_165769340.1">
    <property type="nucleotide sequence ID" value="NZ_FYEH01000001.1"/>
</dbReference>
<dbReference type="GO" id="GO:0009253">
    <property type="term" value="P:peptidoglycan catabolic process"/>
    <property type="evidence" value="ECO:0007669"/>
    <property type="project" value="TreeGrafter"/>
</dbReference>
<dbReference type="InterPro" id="IPR043426">
    <property type="entry name" value="MltB-like"/>
</dbReference>
<gene>
    <name evidence="2" type="ORF">SAMN07250955_10179</name>
</gene>